<reference evidence="1" key="1">
    <citation type="submission" date="2020-12" db="EMBL/GenBank/DDBJ databases">
        <title>Metabolic potential, ecology and presence of endohyphal bacteria is reflected in genomic diversity of Mucoromycotina.</title>
        <authorList>
            <person name="Muszewska A."/>
            <person name="Okrasinska A."/>
            <person name="Steczkiewicz K."/>
            <person name="Drgas O."/>
            <person name="Orlowska M."/>
            <person name="Perlinska-Lenart U."/>
            <person name="Aleksandrzak-Piekarczyk T."/>
            <person name="Szatraj K."/>
            <person name="Zielenkiewicz U."/>
            <person name="Pilsyk S."/>
            <person name="Malc E."/>
            <person name="Mieczkowski P."/>
            <person name="Kruszewska J.S."/>
            <person name="Biernat P."/>
            <person name="Pawlowska J."/>
        </authorList>
    </citation>
    <scope>NUCLEOTIDE SEQUENCE</scope>
    <source>
        <strain evidence="1">WA0000051536</strain>
    </source>
</reference>
<sequence length="255" mass="28960">MLHYDTVLEPQPVASHTAKSVHNVITDDMQEVYMSSDEETTTTFSTVAAGDSANMDHDIESPLREESYKQFQHAMESATDTHVSTCKSTYFFDGGKRFISLPTLGNSNIKAASLVSRMFEHWLENKICHTSHTDQDDHVPILEDSVELCTEDIMNTLKQKGSVRAFNGLSHVLVKIRAGHAYFYHQLDDGQPLLSQDMEDFFQQFPLFVEVSINVKTHDTKRLSPQQHCKVLLSMENMGINATKPYRLMEEIQLS</sequence>
<proteinExistence type="predicted"/>
<evidence type="ECO:0000313" key="1">
    <source>
        <dbReference type="EMBL" id="KAG2175938.1"/>
    </source>
</evidence>
<dbReference type="EMBL" id="JAEPRA010000014">
    <property type="protein sequence ID" value="KAG2175938.1"/>
    <property type="molecule type" value="Genomic_DNA"/>
</dbReference>
<evidence type="ECO:0000313" key="2">
    <source>
        <dbReference type="Proteomes" id="UP000612746"/>
    </source>
</evidence>
<dbReference type="Proteomes" id="UP000612746">
    <property type="component" value="Unassembled WGS sequence"/>
</dbReference>
<dbReference type="AlphaFoldDB" id="A0A8H7PL11"/>
<accession>A0A8H7PL11</accession>
<keyword evidence="2" id="KW-1185">Reference proteome</keyword>
<protein>
    <submittedName>
        <fullName evidence="1">Uncharacterized protein</fullName>
    </submittedName>
</protein>
<gene>
    <name evidence="1" type="ORF">INT44_000416</name>
</gene>
<name>A0A8H7PL11_9FUNG</name>
<organism evidence="1 2">
    <name type="scientific">Umbelopsis vinacea</name>
    <dbReference type="NCBI Taxonomy" id="44442"/>
    <lineage>
        <taxon>Eukaryota</taxon>
        <taxon>Fungi</taxon>
        <taxon>Fungi incertae sedis</taxon>
        <taxon>Mucoromycota</taxon>
        <taxon>Mucoromycotina</taxon>
        <taxon>Umbelopsidomycetes</taxon>
        <taxon>Umbelopsidales</taxon>
        <taxon>Umbelopsidaceae</taxon>
        <taxon>Umbelopsis</taxon>
    </lineage>
</organism>
<comment type="caution">
    <text evidence="1">The sequence shown here is derived from an EMBL/GenBank/DDBJ whole genome shotgun (WGS) entry which is preliminary data.</text>
</comment>
<dbReference type="OrthoDB" id="5590091at2759"/>